<accession>A0A1J9Q8Q3</accession>
<evidence type="ECO:0000256" key="1">
    <source>
        <dbReference type="SAM" id="MobiDB-lite"/>
    </source>
</evidence>
<dbReference type="Proteomes" id="UP000242791">
    <property type="component" value="Unassembled WGS sequence"/>
</dbReference>
<gene>
    <name evidence="2" type="ORF">ACJ73_03725</name>
</gene>
<evidence type="ECO:0000313" key="2">
    <source>
        <dbReference type="EMBL" id="OJD24913.1"/>
    </source>
</evidence>
<organism evidence="2 3">
    <name type="scientific">Blastomyces percursus</name>
    <dbReference type="NCBI Taxonomy" id="1658174"/>
    <lineage>
        <taxon>Eukaryota</taxon>
        <taxon>Fungi</taxon>
        <taxon>Dikarya</taxon>
        <taxon>Ascomycota</taxon>
        <taxon>Pezizomycotina</taxon>
        <taxon>Eurotiomycetes</taxon>
        <taxon>Eurotiomycetidae</taxon>
        <taxon>Onygenales</taxon>
        <taxon>Ajellomycetaceae</taxon>
        <taxon>Blastomyces</taxon>
    </lineage>
</organism>
<dbReference type="EMBL" id="LGTZ01000466">
    <property type="protein sequence ID" value="OJD24913.1"/>
    <property type="molecule type" value="Genomic_DNA"/>
</dbReference>
<comment type="caution">
    <text evidence="2">The sequence shown here is derived from an EMBL/GenBank/DDBJ whole genome shotgun (WGS) entry which is preliminary data.</text>
</comment>
<feature type="region of interest" description="Disordered" evidence="1">
    <location>
        <begin position="1"/>
        <end position="25"/>
    </location>
</feature>
<reference evidence="2 3" key="1">
    <citation type="submission" date="2015-08" db="EMBL/GenBank/DDBJ databases">
        <title>Emmonsia species relationships and genome sequence.</title>
        <authorList>
            <person name="Cuomo C.A."/>
            <person name="Schwartz I.S."/>
            <person name="Kenyon C."/>
            <person name="De Hoog G.S."/>
            <person name="Govender N.P."/>
            <person name="Botha A."/>
            <person name="Moreno L."/>
            <person name="De Vries M."/>
            <person name="Munoz J.F."/>
            <person name="Stielow J.B."/>
        </authorList>
    </citation>
    <scope>NUCLEOTIDE SEQUENCE [LARGE SCALE GENOMIC DNA]</scope>
    <source>
        <strain evidence="2 3">EI222</strain>
    </source>
</reference>
<proteinExistence type="predicted"/>
<keyword evidence="3" id="KW-1185">Reference proteome</keyword>
<dbReference type="VEuPathDB" id="FungiDB:ACJ73_03725"/>
<evidence type="ECO:0000313" key="3">
    <source>
        <dbReference type="Proteomes" id="UP000242791"/>
    </source>
</evidence>
<name>A0A1J9Q8Q3_9EURO</name>
<dbReference type="AlphaFoldDB" id="A0A1J9Q8Q3"/>
<protein>
    <submittedName>
        <fullName evidence="2">Uncharacterized protein</fullName>
    </submittedName>
</protein>
<sequence>MSLEEITGFLNHIDEGNNEMQQDDGLEEGTRFREDEIFHAPPYIPEYLSE</sequence>